<dbReference type="GO" id="GO:0017075">
    <property type="term" value="F:syntaxin-1 binding"/>
    <property type="evidence" value="ECO:0007669"/>
    <property type="project" value="TreeGrafter"/>
</dbReference>
<dbReference type="WBParaSite" id="SCUD_0000220101-mRNA-1">
    <property type="protein sequence ID" value="SCUD_0000220101-mRNA-1"/>
    <property type="gene ID" value="SCUD_0000220101"/>
</dbReference>
<dbReference type="Proteomes" id="UP000279833">
    <property type="component" value="Unassembled WGS sequence"/>
</dbReference>
<dbReference type="InterPro" id="IPR010439">
    <property type="entry name" value="MUN_dom"/>
</dbReference>
<sequence>MSAEMIWKCLSDDLANGLAQHTITAKYYFNNTEENILDSLSKVNKLRDSSKSTGQDKVVLKSGMNKIKSSDYMNLCFRVKCWFEGLVLIWLAENDEVSANYLRNAYDRDKQDGFQCSSEHVLYSNSVVDVFTQLNQCFDVIRKLECPDKQVEGQFFHRFSLTVEKVLLAYADRVLADFSTYKTDQRVACILVNNTQQLRVQLEKVYENMARESLESNTRDRLSALQGRLNEVVDKLAIQLTDQFEPGVRLHARECGKLLQKVS</sequence>
<accession>A0A183JHM8</accession>
<name>A0A183JHM8_9TREM</name>
<dbReference type="GO" id="GO:0016082">
    <property type="term" value="P:synaptic vesicle priming"/>
    <property type="evidence" value="ECO:0007669"/>
    <property type="project" value="TreeGrafter"/>
</dbReference>
<keyword evidence="2" id="KW-0863">Zinc-finger</keyword>
<evidence type="ECO:0000313" key="6">
    <source>
        <dbReference type="WBParaSite" id="SCUD_0000220101-mRNA-1"/>
    </source>
</evidence>
<keyword evidence="2" id="KW-0479">Metal-binding</keyword>
<dbReference type="GO" id="GO:0043195">
    <property type="term" value="C:terminal bouton"/>
    <property type="evidence" value="ECO:0007669"/>
    <property type="project" value="TreeGrafter"/>
</dbReference>
<dbReference type="Pfam" id="PF06292">
    <property type="entry name" value="MUN"/>
    <property type="match status" value="1"/>
</dbReference>
<feature type="domain" description="MHD1" evidence="3">
    <location>
        <begin position="37"/>
        <end position="174"/>
    </location>
</feature>
<keyword evidence="2" id="KW-0862">Zinc</keyword>
<reference evidence="4 5" key="2">
    <citation type="submission" date="2018-11" db="EMBL/GenBank/DDBJ databases">
        <authorList>
            <consortium name="Pathogen Informatics"/>
        </authorList>
    </citation>
    <scope>NUCLEOTIDE SEQUENCE [LARGE SCALE GENOMIC DNA]</scope>
    <source>
        <strain evidence="4">Dakar</strain>
        <strain evidence="5">Dakar, Senegal</strain>
    </source>
</reference>
<evidence type="ECO:0000256" key="1">
    <source>
        <dbReference type="ARBA" id="ARBA00022737"/>
    </source>
</evidence>
<organism evidence="6">
    <name type="scientific">Schistosoma curassoni</name>
    <dbReference type="NCBI Taxonomy" id="6186"/>
    <lineage>
        <taxon>Eukaryota</taxon>
        <taxon>Metazoa</taxon>
        <taxon>Spiralia</taxon>
        <taxon>Lophotrochozoa</taxon>
        <taxon>Platyhelminthes</taxon>
        <taxon>Trematoda</taxon>
        <taxon>Digenea</taxon>
        <taxon>Strigeidida</taxon>
        <taxon>Schistosomatoidea</taxon>
        <taxon>Schistosomatidae</taxon>
        <taxon>Schistosoma</taxon>
    </lineage>
</organism>
<proteinExistence type="predicted"/>
<evidence type="ECO:0000313" key="4">
    <source>
        <dbReference type="EMBL" id="VDO72860.1"/>
    </source>
</evidence>
<dbReference type="GO" id="GO:0042734">
    <property type="term" value="C:presynaptic membrane"/>
    <property type="evidence" value="ECO:0007669"/>
    <property type="project" value="TreeGrafter"/>
</dbReference>
<dbReference type="GO" id="GO:0008270">
    <property type="term" value="F:zinc ion binding"/>
    <property type="evidence" value="ECO:0007669"/>
    <property type="project" value="UniProtKB-KW"/>
</dbReference>
<dbReference type="STRING" id="6186.A0A183JHM8"/>
<dbReference type="GO" id="GO:0031594">
    <property type="term" value="C:neuromuscular junction"/>
    <property type="evidence" value="ECO:0007669"/>
    <property type="project" value="TreeGrafter"/>
</dbReference>
<evidence type="ECO:0000256" key="2">
    <source>
        <dbReference type="ARBA" id="ARBA00022771"/>
    </source>
</evidence>
<dbReference type="EMBL" id="UZAK01002040">
    <property type="protein sequence ID" value="VDO72860.1"/>
    <property type="molecule type" value="Genomic_DNA"/>
</dbReference>
<dbReference type="GO" id="GO:0098831">
    <property type="term" value="C:presynaptic active zone cytoplasmic component"/>
    <property type="evidence" value="ECO:0007669"/>
    <property type="project" value="TreeGrafter"/>
</dbReference>
<keyword evidence="5" id="KW-1185">Reference proteome</keyword>
<dbReference type="PANTHER" id="PTHR10480:SF12">
    <property type="entry name" value="UNC-13, ISOFORM E"/>
    <property type="match status" value="1"/>
</dbReference>
<dbReference type="GO" id="GO:0035249">
    <property type="term" value="P:synaptic transmission, glutamatergic"/>
    <property type="evidence" value="ECO:0007669"/>
    <property type="project" value="TreeGrafter"/>
</dbReference>
<dbReference type="InterPro" id="IPR027080">
    <property type="entry name" value="Unc-13"/>
</dbReference>
<gene>
    <name evidence="4" type="ORF">SCUD_LOCUS2202</name>
</gene>
<dbReference type="GO" id="GO:0099525">
    <property type="term" value="P:presynaptic dense core vesicle exocytosis"/>
    <property type="evidence" value="ECO:0007669"/>
    <property type="project" value="TreeGrafter"/>
</dbReference>
<dbReference type="GO" id="GO:0005516">
    <property type="term" value="F:calmodulin binding"/>
    <property type="evidence" value="ECO:0007669"/>
    <property type="project" value="TreeGrafter"/>
</dbReference>
<dbReference type="AlphaFoldDB" id="A0A183JHM8"/>
<dbReference type="PROSITE" id="PS51258">
    <property type="entry name" value="MHD1"/>
    <property type="match status" value="1"/>
</dbReference>
<keyword evidence="1" id="KW-0677">Repeat</keyword>
<evidence type="ECO:0000313" key="5">
    <source>
        <dbReference type="Proteomes" id="UP000279833"/>
    </source>
</evidence>
<reference evidence="6" key="1">
    <citation type="submission" date="2016-06" db="UniProtKB">
        <authorList>
            <consortium name="WormBaseParasite"/>
        </authorList>
    </citation>
    <scope>IDENTIFICATION</scope>
</reference>
<dbReference type="GO" id="GO:0030672">
    <property type="term" value="C:synaptic vesicle membrane"/>
    <property type="evidence" value="ECO:0007669"/>
    <property type="project" value="TreeGrafter"/>
</dbReference>
<evidence type="ECO:0000259" key="3">
    <source>
        <dbReference type="PROSITE" id="PS51258"/>
    </source>
</evidence>
<dbReference type="Gene3D" id="1.10.357.50">
    <property type="match status" value="1"/>
</dbReference>
<dbReference type="InterPro" id="IPR014770">
    <property type="entry name" value="Munc13_1"/>
</dbReference>
<dbReference type="PANTHER" id="PTHR10480">
    <property type="entry name" value="PROTEIN UNC-13 HOMOLOG"/>
    <property type="match status" value="1"/>
</dbReference>
<dbReference type="GO" id="GO:0016081">
    <property type="term" value="P:synaptic vesicle docking"/>
    <property type="evidence" value="ECO:0007669"/>
    <property type="project" value="TreeGrafter"/>
</dbReference>
<dbReference type="GO" id="GO:0019992">
    <property type="term" value="F:diacylglycerol binding"/>
    <property type="evidence" value="ECO:0007669"/>
    <property type="project" value="InterPro"/>
</dbReference>
<protein>
    <submittedName>
        <fullName evidence="6">MHD1 domain-containing protein</fullName>
    </submittedName>
</protein>
<dbReference type="GO" id="GO:0061789">
    <property type="term" value="P:dense core granule priming"/>
    <property type="evidence" value="ECO:0007669"/>
    <property type="project" value="TreeGrafter"/>
</dbReference>